<feature type="domain" description="3-hydroxyacyl-CoA dehydrogenase NAD binding" evidence="14">
    <location>
        <begin position="354"/>
        <end position="530"/>
    </location>
</feature>
<dbReference type="InterPro" id="IPR006108">
    <property type="entry name" value="3HC_DH_C"/>
</dbReference>
<dbReference type="Gene3D" id="3.90.226.10">
    <property type="entry name" value="2-enoyl-CoA Hydratase, Chain A, domain 1"/>
    <property type="match status" value="1"/>
</dbReference>
<dbReference type="EMBL" id="SJPR01000001">
    <property type="protein sequence ID" value="TWU00109.1"/>
    <property type="molecule type" value="Genomic_DNA"/>
</dbReference>
<evidence type="ECO:0000256" key="12">
    <source>
        <dbReference type="ARBA" id="ARBA00049556"/>
    </source>
</evidence>
<dbReference type="Pfam" id="PF00725">
    <property type="entry name" value="3HCDH"/>
    <property type="match status" value="2"/>
</dbReference>
<dbReference type="InterPro" id="IPR006176">
    <property type="entry name" value="3-OHacyl-CoA_DH_NAD-bd"/>
</dbReference>
<evidence type="ECO:0000256" key="2">
    <source>
        <dbReference type="ARBA" id="ARBA00007005"/>
    </source>
</evidence>
<dbReference type="InterPro" id="IPR001753">
    <property type="entry name" value="Enoyl-CoA_hydra/iso"/>
</dbReference>
<name>A0A5C6ALH6_9BACT</name>
<dbReference type="OrthoDB" id="9771883at2"/>
<dbReference type="PANTHER" id="PTHR43612">
    <property type="entry name" value="TRIFUNCTIONAL ENZYME SUBUNIT ALPHA"/>
    <property type="match status" value="1"/>
</dbReference>
<evidence type="ECO:0000256" key="1">
    <source>
        <dbReference type="ARBA" id="ARBA00005005"/>
    </source>
</evidence>
<comment type="caution">
    <text evidence="15">The sequence shown here is derived from an EMBL/GenBank/DDBJ whole genome shotgun (WGS) entry which is preliminary data.</text>
</comment>
<dbReference type="AlphaFoldDB" id="A0A5C6ALH6"/>
<dbReference type="Proteomes" id="UP000317421">
    <property type="component" value="Unassembled WGS sequence"/>
</dbReference>
<dbReference type="GO" id="GO:0004300">
    <property type="term" value="F:enoyl-CoA hydratase activity"/>
    <property type="evidence" value="ECO:0007669"/>
    <property type="project" value="UniProtKB-EC"/>
</dbReference>
<comment type="similarity">
    <text evidence="2">In the central section; belongs to the 3-hydroxyacyl-CoA dehydrogenase family.</text>
</comment>
<dbReference type="UniPathway" id="UPA00659"/>
<gene>
    <name evidence="15" type="primary">fadB</name>
    <name evidence="15" type="ORF">Pla108_10530</name>
</gene>
<evidence type="ECO:0000256" key="6">
    <source>
        <dbReference type="ARBA" id="ARBA00022963"/>
    </source>
</evidence>
<dbReference type="SUPFAM" id="SSF52096">
    <property type="entry name" value="ClpP/crotonase"/>
    <property type="match status" value="1"/>
</dbReference>
<dbReference type="PROSITE" id="PS00067">
    <property type="entry name" value="3HCDH"/>
    <property type="match status" value="1"/>
</dbReference>
<keyword evidence="11" id="KW-0511">Multifunctional enzyme</keyword>
<dbReference type="GO" id="GO:0070403">
    <property type="term" value="F:NAD+ binding"/>
    <property type="evidence" value="ECO:0007669"/>
    <property type="project" value="InterPro"/>
</dbReference>
<evidence type="ECO:0000256" key="9">
    <source>
        <dbReference type="ARBA" id="ARBA00023098"/>
    </source>
</evidence>
<dbReference type="Pfam" id="PF00378">
    <property type="entry name" value="ECH_1"/>
    <property type="match status" value="1"/>
</dbReference>
<dbReference type="InterPro" id="IPR029045">
    <property type="entry name" value="ClpP/crotonase-like_dom_sf"/>
</dbReference>
<dbReference type="EC" id="4.2.1.17" evidence="4"/>
<evidence type="ECO:0000259" key="14">
    <source>
        <dbReference type="Pfam" id="PF02737"/>
    </source>
</evidence>
<dbReference type="Gene3D" id="1.10.1040.50">
    <property type="match status" value="1"/>
</dbReference>
<dbReference type="InterPro" id="IPR050136">
    <property type="entry name" value="FA_oxidation_alpha_subunit"/>
</dbReference>
<comment type="similarity">
    <text evidence="3">In the N-terminal section; belongs to the enoyl-CoA hydratase/isomerase family.</text>
</comment>
<dbReference type="GO" id="GO:0016509">
    <property type="term" value="F:long-chain (3S)-3-hydroxyacyl-CoA dehydrogenase (NAD+) activity"/>
    <property type="evidence" value="ECO:0007669"/>
    <property type="project" value="TreeGrafter"/>
</dbReference>
<evidence type="ECO:0000256" key="8">
    <source>
        <dbReference type="ARBA" id="ARBA00023027"/>
    </source>
</evidence>
<keyword evidence="7" id="KW-0560">Oxidoreductase</keyword>
<evidence type="ECO:0000256" key="11">
    <source>
        <dbReference type="ARBA" id="ARBA00023268"/>
    </source>
</evidence>
<evidence type="ECO:0000313" key="16">
    <source>
        <dbReference type="Proteomes" id="UP000317421"/>
    </source>
</evidence>
<comment type="catalytic activity">
    <reaction evidence="12">
        <text>a (3S)-3-hydroxyacyl-CoA + NAD(+) = a 3-oxoacyl-CoA + NADH + H(+)</text>
        <dbReference type="Rhea" id="RHEA:22432"/>
        <dbReference type="ChEBI" id="CHEBI:15378"/>
        <dbReference type="ChEBI" id="CHEBI:57318"/>
        <dbReference type="ChEBI" id="CHEBI:57540"/>
        <dbReference type="ChEBI" id="CHEBI:57945"/>
        <dbReference type="ChEBI" id="CHEBI:90726"/>
        <dbReference type="EC" id="1.1.1.35"/>
    </reaction>
</comment>
<organism evidence="15 16">
    <name type="scientific">Botrimarina colliarenosi</name>
    <dbReference type="NCBI Taxonomy" id="2528001"/>
    <lineage>
        <taxon>Bacteria</taxon>
        <taxon>Pseudomonadati</taxon>
        <taxon>Planctomycetota</taxon>
        <taxon>Planctomycetia</taxon>
        <taxon>Pirellulales</taxon>
        <taxon>Lacipirellulaceae</taxon>
        <taxon>Botrimarina</taxon>
    </lineage>
</organism>
<keyword evidence="16" id="KW-1185">Reference proteome</keyword>
<feature type="domain" description="3-hydroxyacyl-CoA dehydrogenase C-terminal" evidence="13">
    <location>
        <begin position="670"/>
        <end position="733"/>
    </location>
</feature>
<dbReference type="GO" id="GO:0006635">
    <property type="term" value="P:fatty acid beta-oxidation"/>
    <property type="evidence" value="ECO:0007669"/>
    <property type="project" value="UniProtKB-UniPathway"/>
</dbReference>
<reference evidence="15 16" key="1">
    <citation type="submission" date="2019-02" db="EMBL/GenBank/DDBJ databases">
        <title>Deep-cultivation of Planctomycetes and their phenomic and genomic characterization uncovers novel biology.</title>
        <authorList>
            <person name="Wiegand S."/>
            <person name="Jogler M."/>
            <person name="Boedeker C."/>
            <person name="Pinto D."/>
            <person name="Vollmers J."/>
            <person name="Rivas-Marin E."/>
            <person name="Kohn T."/>
            <person name="Peeters S.H."/>
            <person name="Heuer A."/>
            <person name="Rast P."/>
            <person name="Oberbeckmann S."/>
            <person name="Bunk B."/>
            <person name="Jeske O."/>
            <person name="Meyerdierks A."/>
            <person name="Storesund J.E."/>
            <person name="Kallscheuer N."/>
            <person name="Luecker S."/>
            <person name="Lage O.M."/>
            <person name="Pohl T."/>
            <person name="Merkel B.J."/>
            <person name="Hornburger P."/>
            <person name="Mueller R.-W."/>
            <person name="Bruemmer F."/>
            <person name="Labrenz M."/>
            <person name="Spormann A.M."/>
            <person name="Op Den Camp H."/>
            <person name="Overmann J."/>
            <person name="Amann R."/>
            <person name="Jetten M.S.M."/>
            <person name="Mascher T."/>
            <person name="Medema M.H."/>
            <person name="Devos D.P."/>
            <person name="Kaster A.-K."/>
            <person name="Ovreas L."/>
            <person name="Rohde M."/>
            <person name="Galperin M.Y."/>
            <person name="Jogler C."/>
        </authorList>
    </citation>
    <scope>NUCLEOTIDE SEQUENCE [LARGE SCALE GENOMIC DNA]</scope>
    <source>
        <strain evidence="15 16">Pla108</strain>
    </source>
</reference>
<evidence type="ECO:0000313" key="15">
    <source>
        <dbReference type="EMBL" id="TWU00109.1"/>
    </source>
</evidence>
<dbReference type="FunFam" id="3.40.50.720:FF:000009">
    <property type="entry name" value="Fatty oxidation complex, alpha subunit"/>
    <property type="match status" value="1"/>
</dbReference>
<dbReference type="InterPro" id="IPR036291">
    <property type="entry name" value="NAD(P)-bd_dom_sf"/>
</dbReference>
<protein>
    <recommendedName>
        <fullName evidence="4">enoyl-CoA hydratase</fullName>
        <ecNumber evidence="4">4.2.1.17</ecNumber>
    </recommendedName>
</protein>
<dbReference type="RefSeq" id="WP_146443681.1">
    <property type="nucleotide sequence ID" value="NZ_SJPR01000001.1"/>
</dbReference>
<dbReference type="PANTHER" id="PTHR43612:SF3">
    <property type="entry name" value="TRIFUNCTIONAL ENZYME SUBUNIT ALPHA, MITOCHONDRIAL"/>
    <property type="match status" value="1"/>
</dbReference>
<dbReference type="SUPFAM" id="SSF51735">
    <property type="entry name" value="NAD(P)-binding Rossmann-fold domains"/>
    <property type="match status" value="1"/>
</dbReference>
<evidence type="ECO:0000259" key="13">
    <source>
        <dbReference type="Pfam" id="PF00725"/>
    </source>
</evidence>
<evidence type="ECO:0000256" key="7">
    <source>
        <dbReference type="ARBA" id="ARBA00023002"/>
    </source>
</evidence>
<dbReference type="InterPro" id="IPR006180">
    <property type="entry name" value="3-OHacyl-CoA_DH_CS"/>
</dbReference>
<evidence type="ECO:0000256" key="10">
    <source>
        <dbReference type="ARBA" id="ARBA00023239"/>
    </source>
</evidence>
<dbReference type="CDD" id="cd06558">
    <property type="entry name" value="crotonase-like"/>
    <property type="match status" value="1"/>
</dbReference>
<dbReference type="InterPro" id="IPR008927">
    <property type="entry name" value="6-PGluconate_DH-like_C_sf"/>
</dbReference>
<feature type="domain" description="3-hydroxyacyl-CoA dehydrogenase C-terminal" evidence="13">
    <location>
        <begin position="533"/>
        <end position="626"/>
    </location>
</feature>
<dbReference type="SUPFAM" id="SSF48179">
    <property type="entry name" value="6-phosphogluconate dehydrogenase C-terminal domain-like"/>
    <property type="match status" value="2"/>
</dbReference>
<keyword evidence="8" id="KW-0520">NAD</keyword>
<evidence type="ECO:0000256" key="3">
    <source>
        <dbReference type="ARBA" id="ARBA00008750"/>
    </source>
</evidence>
<keyword evidence="9" id="KW-0443">Lipid metabolism</keyword>
<evidence type="ECO:0000256" key="4">
    <source>
        <dbReference type="ARBA" id="ARBA00012076"/>
    </source>
</evidence>
<comment type="pathway">
    <text evidence="1">Lipid metabolism; fatty acid beta-oxidation.</text>
</comment>
<dbReference type="Pfam" id="PF02737">
    <property type="entry name" value="3HCDH_N"/>
    <property type="match status" value="1"/>
</dbReference>
<keyword evidence="6" id="KW-0442">Lipid degradation</keyword>
<dbReference type="Gene3D" id="3.40.50.720">
    <property type="entry name" value="NAD(P)-binding Rossmann-like Domain"/>
    <property type="match status" value="1"/>
</dbReference>
<keyword evidence="10" id="KW-0456">Lyase</keyword>
<proteinExistence type="inferred from homology"/>
<sequence length="756" mass="80143">MAATRLDWIETDADPGRVAVLTLDLPGKSANLLSSAMLDEIERRLDEVDAAEGVAGLIFASAKPGVFIAGADLTEFAAGLDHPKDQIIATSRRGQTLLGRLASCDYVTVAAIDGVCVGGGLELAVWCDRRVVTDSPKTQLGFPEVKLGLMPGWGGTARTPRMIGLSNAIELVTGGESVSGVEAYKLGLADDIVKWDVGSGKSEVPSETASNLPLPTSHLPLIAAAVRMIEAEQASGGWRRDRERWSAAIPQSETELAFLGATAAAVIQQKTKGHYPAPMAALEVMLEASQQTLDEACQTEAAGFAPLFGSPVNRALLNVFFLTDRAKKSGPSAEGDKQKVASPRRKSGEVALAGVVGAGIMGQGIAAANLKRGVRVLLADNRPDALAAGIEGVVREASFDKATRGVSADLAIERAAMIGARPETGGLAGADVVIEAVVENADVKRQIFAEIEPHLQDDAILASNTSTIPITTLAEGLERPENFAGLHFFNPVRKMPLVEVIRGAKTSDDTIERLVAYSKKLGKTPVVVNDGPGFLVNRLLMPYMNEAALMVSEGVPIKTIDRAAKDFGMPMGPLELHDVVGLDTCLHAGRVLHAALGDRIEQAPIVAQLVEADRLGQKNGKGFYDWAPGKGGKPPKGTPSEEVLRIGDCGMRNAATNPQSEFSNPQSTIDRLLFPMLLEATRALDEGIVSDPRDVDLALILGIGFPPHRGGLFFWADTVGAAEIAQRLEPLQSFGKRFEPTEMLLKKVDGETAFYS</sequence>
<keyword evidence="5" id="KW-0276">Fatty acid metabolism</keyword>
<evidence type="ECO:0000256" key="5">
    <source>
        <dbReference type="ARBA" id="ARBA00022832"/>
    </source>
</evidence>
<accession>A0A5C6ALH6</accession>